<evidence type="ECO:0000256" key="1">
    <source>
        <dbReference type="ARBA" id="ARBA00023172"/>
    </source>
</evidence>
<proteinExistence type="predicted"/>
<reference evidence="4" key="1">
    <citation type="journal article" date="2019" name="Int. J. Syst. Evol. Microbiol.">
        <title>The Global Catalogue of Microorganisms (GCM) 10K type strain sequencing project: providing services to taxonomists for standard genome sequencing and annotation.</title>
        <authorList>
            <consortium name="The Broad Institute Genomics Platform"/>
            <consortium name="The Broad Institute Genome Sequencing Center for Infectious Disease"/>
            <person name="Wu L."/>
            <person name="Ma J."/>
        </authorList>
    </citation>
    <scope>NUCLEOTIDE SEQUENCE [LARGE SCALE GENOMIC DNA]</scope>
    <source>
        <strain evidence="4">KCTC 52039</strain>
    </source>
</reference>
<dbReference type="PROSITE" id="PS51898">
    <property type="entry name" value="TYR_RECOMBINASE"/>
    <property type="match status" value="1"/>
</dbReference>
<sequence length="422" mass="47169">MKFIRRESTLHIRKRVPRRYVSVEEREYVWISLHTDSEQVAMRKAPAIWDHMIEAWEAKLAGADADADAQLAAAKNLAAMRGYRYLQAAEVAKLPLDEVLARVEGVVTPSGKIDRQEADALLGGAVSPKLTVTKALDDFWGISRDRIAGKSPEQIRRWENPRKKAIASFVKAVGNLELAEITTADMMTFRNWLAGLVVEGKVNEGSANKDLMFLVGTLKDVAFANDIPIKFNTDRLMFKPGKPVTRPPFSRAWITEKLLAPGALDGLNAEARCILLGMINTGYRPSEGASLGAAQIRLDANIPHIKIEPVGRKLKTDSSERIIPLVGVSLEAFRQFPNGFPRYADRGVLSDTINDYLRENNLLETDKHTLYGLRHSFEDRMLAAGVDERIRMDLLGHQIKRERYGAGANLEHLQRVVQEIAL</sequence>
<name>A0ABV7J4E7_9RHOB</name>
<evidence type="ECO:0000259" key="2">
    <source>
        <dbReference type="PROSITE" id="PS51898"/>
    </source>
</evidence>
<gene>
    <name evidence="3" type="ORF">ACFOGH_15695</name>
</gene>
<keyword evidence="1" id="KW-0233">DNA recombination</keyword>
<keyword evidence="4" id="KW-1185">Reference proteome</keyword>
<dbReference type="Gene3D" id="1.10.443.10">
    <property type="entry name" value="Intergrase catalytic core"/>
    <property type="match status" value="1"/>
</dbReference>
<dbReference type="SUPFAM" id="SSF56349">
    <property type="entry name" value="DNA breaking-rejoining enzymes"/>
    <property type="match status" value="1"/>
</dbReference>
<comment type="caution">
    <text evidence="3">The sequence shown here is derived from an EMBL/GenBank/DDBJ whole genome shotgun (WGS) entry which is preliminary data.</text>
</comment>
<evidence type="ECO:0000313" key="3">
    <source>
        <dbReference type="EMBL" id="MFC3182441.1"/>
    </source>
</evidence>
<accession>A0ABV7J4E7</accession>
<organism evidence="3 4">
    <name type="scientific">Cypionkella sinensis</name>
    <dbReference type="NCBI Taxonomy" id="1756043"/>
    <lineage>
        <taxon>Bacteria</taxon>
        <taxon>Pseudomonadati</taxon>
        <taxon>Pseudomonadota</taxon>
        <taxon>Alphaproteobacteria</taxon>
        <taxon>Rhodobacterales</taxon>
        <taxon>Paracoccaceae</taxon>
        <taxon>Cypionkella</taxon>
    </lineage>
</organism>
<dbReference type="EMBL" id="JBHRTO010000002">
    <property type="protein sequence ID" value="MFC3182441.1"/>
    <property type="molecule type" value="Genomic_DNA"/>
</dbReference>
<dbReference type="InterPro" id="IPR011010">
    <property type="entry name" value="DNA_brk_join_enz"/>
</dbReference>
<protein>
    <submittedName>
        <fullName evidence="3">Tyrosine-type recombinase/integrase</fullName>
    </submittedName>
</protein>
<dbReference type="Proteomes" id="UP001595547">
    <property type="component" value="Unassembled WGS sequence"/>
</dbReference>
<dbReference type="Pfam" id="PF00589">
    <property type="entry name" value="Phage_integrase"/>
    <property type="match status" value="1"/>
</dbReference>
<feature type="domain" description="Tyr recombinase" evidence="2">
    <location>
        <begin position="244"/>
        <end position="418"/>
    </location>
</feature>
<dbReference type="RefSeq" id="WP_380074109.1">
    <property type="nucleotide sequence ID" value="NZ_JBHRTO010000002.1"/>
</dbReference>
<dbReference type="InterPro" id="IPR002104">
    <property type="entry name" value="Integrase_catalytic"/>
</dbReference>
<dbReference type="InterPro" id="IPR013762">
    <property type="entry name" value="Integrase-like_cat_sf"/>
</dbReference>
<evidence type="ECO:0000313" key="4">
    <source>
        <dbReference type="Proteomes" id="UP001595547"/>
    </source>
</evidence>